<evidence type="ECO:0000313" key="2">
    <source>
        <dbReference type="Proteomes" id="UP001057474"/>
    </source>
</evidence>
<protein>
    <recommendedName>
        <fullName evidence="3">Substrate of the Dot/Icm secretion system</fullName>
    </recommendedName>
</protein>
<accession>A0ABY4YAA7</accession>
<organism evidence="1 2">
    <name type="scientific">Legionella lytica</name>
    <dbReference type="NCBI Taxonomy" id="96232"/>
    <lineage>
        <taxon>Bacteria</taxon>
        <taxon>Pseudomonadati</taxon>
        <taxon>Pseudomonadota</taxon>
        <taxon>Gammaproteobacteria</taxon>
        <taxon>Legionellales</taxon>
        <taxon>Legionellaceae</taxon>
        <taxon>Legionella</taxon>
    </lineage>
</organism>
<dbReference type="RefSeq" id="WP_252581143.1">
    <property type="nucleotide sequence ID" value="NZ_CP071527.1"/>
</dbReference>
<proteinExistence type="predicted"/>
<evidence type="ECO:0000313" key="1">
    <source>
        <dbReference type="EMBL" id="USQ14545.1"/>
    </source>
</evidence>
<gene>
    <name evidence="1" type="ORF">J2N86_04305</name>
</gene>
<keyword evidence="2" id="KW-1185">Reference proteome</keyword>
<sequence length="255" mass="29172">MSLADIHTEMERDFNRLVQARLKDAKTILSKYPQQFDDDFLTDVIKAIFREHKIHADSDLSDVEWMRVVNEKTLVHAILSWHIQLLYEQVTPQSRWLGSNDVISTSTQWDNRSEFLGELIHILSQESEAKTIEEKLTSKLKIAKQLGDKIASTDIDALKDAQTLGLLAIISSLLKYCCILMPVIFPSYKDPIVANKCTMGNAWHTLWSGKSLHTVYLEHVEATLAKIDEIHCLIERNVDMNLDEEDVLRPLISSV</sequence>
<name>A0ABY4YAA7_9GAMM</name>
<dbReference type="EMBL" id="CP071527">
    <property type="protein sequence ID" value="USQ14545.1"/>
    <property type="molecule type" value="Genomic_DNA"/>
</dbReference>
<reference evidence="1" key="1">
    <citation type="submission" date="2021-03" db="EMBL/GenBank/DDBJ databases">
        <title>Legionella lytica PCM 2298.</title>
        <authorList>
            <person name="Koper P."/>
        </authorList>
    </citation>
    <scope>NUCLEOTIDE SEQUENCE</scope>
    <source>
        <strain evidence="1">PCM 2298</strain>
    </source>
</reference>
<evidence type="ECO:0008006" key="3">
    <source>
        <dbReference type="Google" id="ProtNLM"/>
    </source>
</evidence>
<dbReference type="Proteomes" id="UP001057474">
    <property type="component" value="Chromosome"/>
</dbReference>